<keyword evidence="1" id="KW-0548">Nucleotidyltransferase</keyword>
<reference evidence="2" key="1">
    <citation type="journal article" date="2019" name="Plant Biotechnol. J.">
        <title>Genome sequencing of the Australian wild diploid species Gossypium australe highlights disease resistance and delayed gland morphogenesis.</title>
        <authorList>
            <person name="Cai Y."/>
            <person name="Cai X."/>
            <person name="Wang Q."/>
            <person name="Wang P."/>
            <person name="Zhang Y."/>
            <person name="Cai C."/>
            <person name="Xu Y."/>
            <person name="Wang K."/>
            <person name="Zhou Z."/>
            <person name="Wang C."/>
            <person name="Geng S."/>
            <person name="Li B."/>
            <person name="Dong Q."/>
            <person name="Hou Y."/>
            <person name="Wang H."/>
            <person name="Ai P."/>
            <person name="Liu Z."/>
            <person name="Yi F."/>
            <person name="Sun M."/>
            <person name="An G."/>
            <person name="Cheng J."/>
            <person name="Zhang Y."/>
            <person name="Shi Q."/>
            <person name="Xie Y."/>
            <person name="Shi X."/>
            <person name="Chang Y."/>
            <person name="Huang F."/>
            <person name="Chen Y."/>
            <person name="Hong S."/>
            <person name="Mi L."/>
            <person name="Sun Q."/>
            <person name="Zhang L."/>
            <person name="Zhou B."/>
            <person name="Peng R."/>
            <person name="Zhang X."/>
            <person name="Liu F."/>
        </authorList>
    </citation>
    <scope>NUCLEOTIDE SEQUENCE [LARGE SCALE GENOMIC DNA]</scope>
    <source>
        <strain evidence="2">cv. PA1801</strain>
    </source>
</reference>
<dbReference type="GO" id="GO:0003964">
    <property type="term" value="F:RNA-directed DNA polymerase activity"/>
    <property type="evidence" value="ECO:0007669"/>
    <property type="project" value="UniProtKB-KW"/>
</dbReference>
<dbReference type="OrthoDB" id="684496at2759"/>
<gene>
    <name evidence="1" type="ORF">EPI10_020809</name>
</gene>
<evidence type="ECO:0000313" key="2">
    <source>
        <dbReference type="Proteomes" id="UP000325315"/>
    </source>
</evidence>
<keyword evidence="1" id="KW-0695">RNA-directed DNA polymerase</keyword>
<accession>A0A5B6WGJ2</accession>
<organism evidence="1 2">
    <name type="scientific">Gossypium australe</name>
    <dbReference type="NCBI Taxonomy" id="47621"/>
    <lineage>
        <taxon>Eukaryota</taxon>
        <taxon>Viridiplantae</taxon>
        <taxon>Streptophyta</taxon>
        <taxon>Embryophyta</taxon>
        <taxon>Tracheophyta</taxon>
        <taxon>Spermatophyta</taxon>
        <taxon>Magnoliopsida</taxon>
        <taxon>eudicotyledons</taxon>
        <taxon>Gunneridae</taxon>
        <taxon>Pentapetalae</taxon>
        <taxon>rosids</taxon>
        <taxon>malvids</taxon>
        <taxon>Malvales</taxon>
        <taxon>Malvaceae</taxon>
        <taxon>Malvoideae</taxon>
        <taxon>Gossypium</taxon>
    </lineage>
</organism>
<sequence length="266" mass="31591">MRDIRSQILFLVKAKVSTRRMEKIWSKCGFFNRIDVGVVGSKLRLSLGWRQECVVSLRSYSQFHIDGDIHDGTIKTIWRFTRFFGHLEEMMHKKRGRLRLERNIRAFRYALQDCDLSDLGFSGRWYTWKRGRLSNNNIRERLVRGVATTTWWDMFLYYTHSFFDHCLVVVDTVAIQRPSSNMTFTQFKFDASWCLEETCEEEIRQFRASLADVVPVKLGKLGENLCRWFKSIESVRNRRKGKLEAKLMELYENKSNDNALVEMLQV</sequence>
<name>A0A5B6WGJ2_9ROSI</name>
<dbReference type="Proteomes" id="UP000325315">
    <property type="component" value="Unassembled WGS sequence"/>
</dbReference>
<comment type="caution">
    <text evidence="1">The sequence shown here is derived from an EMBL/GenBank/DDBJ whole genome shotgun (WGS) entry which is preliminary data.</text>
</comment>
<dbReference type="AlphaFoldDB" id="A0A5B6WGJ2"/>
<keyword evidence="2" id="KW-1185">Reference proteome</keyword>
<proteinExistence type="predicted"/>
<protein>
    <submittedName>
        <fullName evidence="1">Reverse transcriptase</fullName>
    </submittedName>
</protein>
<keyword evidence="1" id="KW-0808">Transferase</keyword>
<dbReference type="PANTHER" id="PTHR33710:SF62">
    <property type="entry name" value="DUF4283 DOMAIN PROTEIN"/>
    <property type="match status" value="1"/>
</dbReference>
<evidence type="ECO:0000313" key="1">
    <source>
        <dbReference type="EMBL" id="KAA3480376.1"/>
    </source>
</evidence>
<dbReference type="EMBL" id="SMMG02000003">
    <property type="protein sequence ID" value="KAA3480376.1"/>
    <property type="molecule type" value="Genomic_DNA"/>
</dbReference>
<dbReference type="PANTHER" id="PTHR33710">
    <property type="entry name" value="BNAC02G09200D PROTEIN"/>
    <property type="match status" value="1"/>
</dbReference>